<accession>A0A0D0E3A1</accession>
<dbReference type="HOGENOM" id="CLU_2475139_0_0_1"/>
<evidence type="ECO:0000313" key="2">
    <source>
        <dbReference type="Proteomes" id="UP000054538"/>
    </source>
</evidence>
<dbReference type="Proteomes" id="UP000054538">
    <property type="component" value="Unassembled WGS sequence"/>
</dbReference>
<keyword evidence="2" id="KW-1185">Reference proteome</keyword>
<protein>
    <submittedName>
        <fullName evidence="1">Uncharacterized protein</fullName>
    </submittedName>
</protein>
<dbReference type="InParanoid" id="A0A0D0E3A1"/>
<sequence>MNIVKQQKLDSTACFSLLDLGDDPLELEFAFVCMTEGHNNAANYHQVIDRLGAARDIGGVYTRNPDIAHGHHRLNLTRTEAVDHISHDHWLGDTTAGNCDL</sequence>
<feature type="non-terminal residue" evidence="1">
    <location>
        <position position="101"/>
    </location>
</feature>
<organism evidence="1 2">
    <name type="scientific">Paxillus rubicundulus Ve08.2h10</name>
    <dbReference type="NCBI Taxonomy" id="930991"/>
    <lineage>
        <taxon>Eukaryota</taxon>
        <taxon>Fungi</taxon>
        <taxon>Dikarya</taxon>
        <taxon>Basidiomycota</taxon>
        <taxon>Agaricomycotina</taxon>
        <taxon>Agaricomycetes</taxon>
        <taxon>Agaricomycetidae</taxon>
        <taxon>Boletales</taxon>
        <taxon>Paxilineae</taxon>
        <taxon>Paxillaceae</taxon>
        <taxon>Paxillus</taxon>
    </lineage>
</organism>
<proteinExistence type="predicted"/>
<dbReference type="OrthoDB" id="2691851at2759"/>
<reference evidence="1 2" key="1">
    <citation type="submission" date="2014-04" db="EMBL/GenBank/DDBJ databases">
        <authorList>
            <consortium name="DOE Joint Genome Institute"/>
            <person name="Kuo A."/>
            <person name="Kohler A."/>
            <person name="Jargeat P."/>
            <person name="Nagy L.G."/>
            <person name="Floudas D."/>
            <person name="Copeland A."/>
            <person name="Barry K.W."/>
            <person name="Cichocki N."/>
            <person name="Veneault-Fourrey C."/>
            <person name="LaButti K."/>
            <person name="Lindquist E.A."/>
            <person name="Lipzen A."/>
            <person name="Lundell T."/>
            <person name="Morin E."/>
            <person name="Murat C."/>
            <person name="Sun H."/>
            <person name="Tunlid A."/>
            <person name="Henrissat B."/>
            <person name="Grigoriev I.V."/>
            <person name="Hibbett D.S."/>
            <person name="Martin F."/>
            <person name="Nordberg H.P."/>
            <person name="Cantor M.N."/>
            <person name="Hua S.X."/>
        </authorList>
    </citation>
    <scope>NUCLEOTIDE SEQUENCE [LARGE SCALE GENOMIC DNA]</scope>
    <source>
        <strain evidence="1 2">Ve08.2h10</strain>
    </source>
</reference>
<gene>
    <name evidence="1" type="ORF">PAXRUDRAFT_149520</name>
</gene>
<dbReference type="EMBL" id="KN825389">
    <property type="protein sequence ID" value="KIK91425.1"/>
    <property type="molecule type" value="Genomic_DNA"/>
</dbReference>
<reference evidence="2" key="2">
    <citation type="submission" date="2015-01" db="EMBL/GenBank/DDBJ databases">
        <title>Evolutionary Origins and Diversification of the Mycorrhizal Mutualists.</title>
        <authorList>
            <consortium name="DOE Joint Genome Institute"/>
            <consortium name="Mycorrhizal Genomics Consortium"/>
            <person name="Kohler A."/>
            <person name="Kuo A."/>
            <person name="Nagy L.G."/>
            <person name="Floudas D."/>
            <person name="Copeland A."/>
            <person name="Barry K.W."/>
            <person name="Cichocki N."/>
            <person name="Veneault-Fourrey C."/>
            <person name="LaButti K."/>
            <person name="Lindquist E.A."/>
            <person name="Lipzen A."/>
            <person name="Lundell T."/>
            <person name="Morin E."/>
            <person name="Murat C."/>
            <person name="Riley R."/>
            <person name="Ohm R."/>
            <person name="Sun H."/>
            <person name="Tunlid A."/>
            <person name="Henrissat B."/>
            <person name="Grigoriev I.V."/>
            <person name="Hibbett D.S."/>
            <person name="Martin F."/>
        </authorList>
    </citation>
    <scope>NUCLEOTIDE SEQUENCE [LARGE SCALE GENOMIC DNA]</scope>
    <source>
        <strain evidence="2">Ve08.2h10</strain>
    </source>
</reference>
<dbReference type="STRING" id="930991.A0A0D0E3A1"/>
<dbReference type="AlphaFoldDB" id="A0A0D0E3A1"/>
<evidence type="ECO:0000313" key="1">
    <source>
        <dbReference type="EMBL" id="KIK91425.1"/>
    </source>
</evidence>
<name>A0A0D0E3A1_9AGAM</name>